<dbReference type="EMBL" id="NKQK01000023">
    <property type="protein sequence ID" value="PSR96185.1"/>
    <property type="molecule type" value="Genomic_DNA"/>
</dbReference>
<evidence type="ECO:0000256" key="3">
    <source>
        <dbReference type="ARBA" id="ARBA00022679"/>
    </source>
</evidence>
<dbReference type="Gene3D" id="3.40.50.150">
    <property type="entry name" value="Vaccinia Virus protein VP39"/>
    <property type="match status" value="1"/>
</dbReference>
<dbReference type="OrthoDB" id="417697at2759"/>
<dbReference type="OMA" id="DAQRNWD"/>
<evidence type="ECO:0000256" key="1">
    <source>
        <dbReference type="ARBA" id="ARBA00009725"/>
    </source>
</evidence>
<dbReference type="EC" id="2.1.1.-" evidence="4"/>
<keyword evidence="7" id="KW-1185">Reference proteome</keyword>
<comment type="function">
    <text evidence="4">S-adenosyl-L-methionine-dependent methyltransferase.</text>
</comment>
<dbReference type="Proteomes" id="UP000241394">
    <property type="component" value="Chromosome LG23"/>
</dbReference>
<dbReference type="Gramene" id="PSR96185">
    <property type="protein sequence ID" value="PSR96185"/>
    <property type="gene ID" value="CEY00_Acc22320"/>
</dbReference>
<dbReference type="Pfam" id="PF08242">
    <property type="entry name" value="Methyltransf_12"/>
    <property type="match status" value="1"/>
</dbReference>
<proteinExistence type="inferred from homology"/>
<evidence type="ECO:0000256" key="4">
    <source>
        <dbReference type="PIRNR" id="PIRNR037755"/>
    </source>
</evidence>
<keyword evidence="2 4" id="KW-0489">Methyltransferase</keyword>
<dbReference type="GO" id="GO:0032259">
    <property type="term" value="P:methylation"/>
    <property type="evidence" value="ECO:0007669"/>
    <property type="project" value="UniProtKB-KW"/>
</dbReference>
<keyword evidence="3 4" id="KW-0808">Transferase</keyword>
<dbReference type="PANTHER" id="PTHR22809">
    <property type="entry name" value="METHYLTRANSFERASE-RELATED"/>
    <property type="match status" value="1"/>
</dbReference>
<dbReference type="GO" id="GO:0008173">
    <property type="term" value="F:RNA methyltransferase activity"/>
    <property type="evidence" value="ECO:0007669"/>
    <property type="project" value="UniProtKB-ARBA"/>
</dbReference>
<comment type="similarity">
    <text evidence="1 4">Belongs to the methyltransferase superfamily. METL family.</text>
</comment>
<accession>A0A2R6PSY5</accession>
<evidence type="ECO:0000313" key="6">
    <source>
        <dbReference type="EMBL" id="PSR96185.1"/>
    </source>
</evidence>
<evidence type="ECO:0000256" key="2">
    <source>
        <dbReference type="ARBA" id="ARBA00022603"/>
    </source>
</evidence>
<evidence type="ECO:0000259" key="5">
    <source>
        <dbReference type="Pfam" id="PF08242"/>
    </source>
</evidence>
<evidence type="ECO:0000313" key="7">
    <source>
        <dbReference type="Proteomes" id="UP000241394"/>
    </source>
</evidence>
<reference evidence="7" key="2">
    <citation type="journal article" date="2018" name="BMC Genomics">
        <title>A manually annotated Actinidia chinensis var. chinensis (kiwifruit) genome highlights the challenges associated with draft genomes and gene prediction in plants.</title>
        <authorList>
            <person name="Pilkington S.M."/>
            <person name="Crowhurst R."/>
            <person name="Hilario E."/>
            <person name="Nardozza S."/>
            <person name="Fraser L."/>
            <person name="Peng Y."/>
            <person name="Gunaseelan K."/>
            <person name="Simpson R."/>
            <person name="Tahir J."/>
            <person name="Deroles S.C."/>
            <person name="Templeton K."/>
            <person name="Luo Z."/>
            <person name="Davy M."/>
            <person name="Cheng C."/>
            <person name="McNeilage M."/>
            <person name="Scaglione D."/>
            <person name="Liu Y."/>
            <person name="Zhang Q."/>
            <person name="Datson P."/>
            <person name="De Silva N."/>
            <person name="Gardiner S.E."/>
            <person name="Bassett H."/>
            <person name="Chagne D."/>
            <person name="McCallum J."/>
            <person name="Dzierzon H."/>
            <person name="Deng C."/>
            <person name="Wang Y.Y."/>
            <person name="Barron L."/>
            <person name="Manako K."/>
            <person name="Bowen J."/>
            <person name="Foster T.M."/>
            <person name="Erridge Z.A."/>
            <person name="Tiffin H."/>
            <person name="Waite C.N."/>
            <person name="Davies K.M."/>
            <person name="Grierson E.P."/>
            <person name="Laing W.A."/>
            <person name="Kirk R."/>
            <person name="Chen X."/>
            <person name="Wood M."/>
            <person name="Montefiori M."/>
            <person name="Brummell D.A."/>
            <person name="Schwinn K.E."/>
            <person name="Catanach A."/>
            <person name="Fullerton C."/>
            <person name="Li D."/>
            <person name="Meiyalaghan S."/>
            <person name="Nieuwenhuizen N."/>
            <person name="Read N."/>
            <person name="Prakash R."/>
            <person name="Hunter D."/>
            <person name="Zhang H."/>
            <person name="McKenzie M."/>
            <person name="Knabel M."/>
            <person name="Harris A."/>
            <person name="Allan A.C."/>
            <person name="Gleave A."/>
            <person name="Chen A."/>
            <person name="Janssen B.J."/>
            <person name="Plunkett B."/>
            <person name="Ampomah-Dwamena C."/>
            <person name="Voogd C."/>
            <person name="Leif D."/>
            <person name="Lafferty D."/>
            <person name="Souleyre E.J.F."/>
            <person name="Varkonyi-Gasic E."/>
            <person name="Gambi F."/>
            <person name="Hanley J."/>
            <person name="Yao J.L."/>
            <person name="Cheung J."/>
            <person name="David K.M."/>
            <person name="Warren B."/>
            <person name="Marsh K."/>
            <person name="Snowden K.C."/>
            <person name="Lin-Wang K."/>
            <person name="Brian L."/>
            <person name="Martinez-Sanchez M."/>
            <person name="Wang M."/>
            <person name="Ileperuma N."/>
            <person name="Macnee N."/>
            <person name="Campin R."/>
            <person name="McAtee P."/>
            <person name="Drummond R.S.M."/>
            <person name="Espley R.V."/>
            <person name="Ireland H.S."/>
            <person name="Wu R."/>
            <person name="Atkinson R.G."/>
            <person name="Karunairetnam S."/>
            <person name="Bulley S."/>
            <person name="Chunkath S."/>
            <person name="Hanley Z."/>
            <person name="Storey R."/>
            <person name="Thrimawithana A.H."/>
            <person name="Thomson S."/>
            <person name="David C."/>
            <person name="Testolin R."/>
            <person name="Huang H."/>
            <person name="Hellens R.P."/>
            <person name="Schaffer R.J."/>
        </authorList>
    </citation>
    <scope>NUCLEOTIDE SEQUENCE [LARGE SCALE GENOMIC DNA]</scope>
    <source>
        <strain evidence="7">cv. Red5</strain>
    </source>
</reference>
<dbReference type="InterPro" id="IPR029063">
    <property type="entry name" value="SAM-dependent_MTases_sf"/>
</dbReference>
<comment type="caution">
    <text evidence="6">The sequence shown here is derived from an EMBL/GenBank/DDBJ whole genome shotgun (WGS) entry which is preliminary data.</text>
</comment>
<dbReference type="AlphaFoldDB" id="A0A2R6PSY5"/>
<feature type="domain" description="Methyltransferase type 12" evidence="5">
    <location>
        <begin position="88"/>
        <end position="188"/>
    </location>
</feature>
<dbReference type="PIRSF" id="PIRSF037755">
    <property type="entry name" value="Mettl2_prd"/>
    <property type="match status" value="1"/>
</dbReference>
<name>A0A2R6PSY5_ACTCC</name>
<organism evidence="6 7">
    <name type="scientific">Actinidia chinensis var. chinensis</name>
    <name type="common">Chinese soft-hair kiwi</name>
    <dbReference type="NCBI Taxonomy" id="1590841"/>
    <lineage>
        <taxon>Eukaryota</taxon>
        <taxon>Viridiplantae</taxon>
        <taxon>Streptophyta</taxon>
        <taxon>Embryophyta</taxon>
        <taxon>Tracheophyta</taxon>
        <taxon>Spermatophyta</taxon>
        <taxon>Magnoliopsida</taxon>
        <taxon>eudicotyledons</taxon>
        <taxon>Gunneridae</taxon>
        <taxon>Pentapetalae</taxon>
        <taxon>asterids</taxon>
        <taxon>Ericales</taxon>
        <taxon>Actinidiaceae</taxon>
        <taxon>Actinidia</taxon>
    </lineage>
</organism>
<sequence>MRGVRIHAFSASSSIANSSITVRRQHCSPMATGQSRRLGFDNGTSKHWDKFYKRHQNKFFKDRHYLEKDWGHYFNDDNSATSSGKVVLEVGCGAGNTIFPLVATYPKLFVHACDYSPRAIALVKSHVDFNEDQVNAFVCDVGNDDLCDRIMPSSIDVITLIFMLSAVCPKKMPLVLKNIKKVLKPYGYILLRDYAIGDYAQVELHKRNQVISENFYLRGDGTSAFYFSEECLSTLFMSAGFRTVDMDIYNRQIQNRSRNITMCRRWIRAAFSQFACGIP</sequence>
<dbReference type="PANTHER" id="PTHR22809:SF8">
    <property type="entry name" value="TRNA N(3)-METHYLCYTIDINE METHYLTRANSFERASE"/>
    <property type="match status" value="1"/>
</dbReference>
<gene>
    <name evidence="6" type="ORF">CEY00_Acc22320</name>
</gene>
<dbReference type="InParanoid" id="A0A2R6PSY5"/>
<dbReference type="InterPro" id="IPR026113">
    <property type="entry name" value="METTL2/6/8-like"/>
</dbReference>
<reference evidence="6 7" key="1">
    <citation type="submission" date="2017-07" db="EMBL/GenBank/DDBJ databases">
        <title>An improved, manually edited Actinidia chinensis var. chinensis (kiwifruit) genome highlights the challenges associated with draft genomes and gene prediction in plants.</title>
        <authorList>
            <person name="Pilkington S."/>
            <person name="Crowhurst R."/>
            <person name="Hilario E."/>
            <person name="Nardozza S."/>
            <person name="Fraser L."/>
            <person name="Peng Y."/>
            <person name="Gunaseelan K."/>
            <person name="Simpson R."/>
            <person name="Tahir J."/>
            <person name="Deroles S."/>
            <person name="Templeton K."/>
            <person name="Luo Z."/>
            <person name="Davy M."/>
            <person name="Cheng C."/>
            <person name="Mcneilage M."/>
            <person name="Scaglione D."/>
            <person name="Liu Y."/>
            <person name="Zhang Q."/>
            <person name="Datson P."/>
            <person name="De Silva N."/>
            <person name="Gardiner S."/>
            <person name="Bassett H."/>
            <person name="Chagne D."/>
            <person name="Mccallum J."/>
            <person name="Dzierzon H."/>
            <person name="Deng C."/>
            <person name="Wang Y.-Y."/>
            <person name="Barron N."/>
            <person name="Manako K."/>
            <person name="Bowen J."/>
            <person name="Foster T."/>
            <person name="Erridge Z."/>
            <person name="Tiffin H."/>
            <person name="Waite C."/>
            <person name="Davies K."/>
            <person name="Grierson E."/>
            <person name="Laing W."/>
            <person name="Kirk R."/>
            <person name="Chen X."/>
            <person name="Wood M."/>
            <person name="Montefiori M."/>
            <person name="Brummell D."/>
            <person name="Schwinn K."/>
            <person name="Catanach A."/>
            <person name="Fullerton C."/>
            <person name="Li D."/>
            <person name="Meiyalaghan S."/>
            <person name="Nieuwenhuizen N."/>
            <person name="Read N."/>
            <person name="Prakash R."/>
            <person name="Hunter D."/>
            <person name="Zhang H."/>
            <person name="Mckenzie M."/>
            <person name="Knabel M."/>
            <person name="Harris A."/>
            <person name="Allan A."/>
            <person name="Chen A."/>
            <person name="Janssen B."/>
            <person name="Plunkett B."/>
            <person name="Dwamena C."/>
            <person name="Voogd C."/>
            <person name="Leif D."/>
            <person name="Lafferty D."/>
            <person name="Souleyre E."/>
            <person name="Varkonyi-Gasic E."/>
            <person name="Gambi F."/>
            <person name="Hanley J."/>
            <person name="Yao J.-L."/>
            <person name="Cheung J."/>
            <person name="David K."/>
            <person name="Warren B."/>
            <person name="Marsh K."/>
            <person name="Snowden K."/>
            <person name="Lin-Wang K."/>
            <person name="Brian L."/>
            <person name="Martinez-Sanchez M."/>
            <person name="Wang M."/>
            <person name="Ileperuma N."/>
            <person name="Macnee N."/>
            <person name="Campin R."/>
            <person name="Mcatee P."/>
            <person name="Drummond R."/>
            <person name="Espley R."/>
            <person name="Ireland H."/>
            <person name="Wu R."/>
            <person name="Atkinson R."/>
            <person name="Karunairetnam S."/>
            <person name="Bulley S."/>
            <person name="Chunkath S."/>
            <person name="Hanley Z."/>
            <person name="Storey R."/>
            <person name="Thrimawithana A."/>
            <person name="Thomson S."/>
            <person name="David C."/>
            <person name="Testolin R."/>
        </authorList>
    </citation>
    <scope>NUCLEOTIDE SEQUENCE [LARGE SCALE GENOMIC DNA]</scope>
    <source>
        <strain evidence="7">cv. Red5</strain>
        <tissue evidence="6">Young leaf</tissue>
    </source>
</reference>
<dbReference type="STRING" id="1590841.A0A2R6PSY5"/>
<protein>
    <recommendedName>
        <fullName evidence="4">tRNA N(3)-methylcytidine methyltransferase</fullName>
        <ecNumber evidence="4">2.1.1.-</ecNumber>
    </recommendedName>
</protein>
<dbReference type="CDD" id="cd02440">
    <property type="entry name" value="AdoMet_MTases"/>
    <property type="match status" value="1"/>
</dbReference>
<dbReference type="InterPro" id="IPR013217">
    <property type="entry name" value="Methyltransf_12"/>
</dbReference>
<dbReference type="GO" id="GO:0008757">
    <property type="term" value="F:S-adenosylmethionine-dependent methyltransferase activity"/>
    <property type="evidence" value="ECO:0007669"/>
    <property type="project" value="UniProtKB-ARBA"/>
</dbReference>
<dbReference type="SUPFAM" id="SSF53335">
    <property type="entry name" value="S-adenosyl-L-methionine-dependent methyltransferases"/>
    <property type="match status" value="1"/>
</dbReference>